<dbReference type="FunCoup" id="A0A200QEG8">
    <property type="interactions" value="27"/>
</dbReference>
<evidence type="ECO:0000313" key="5">
    <source>
        <dbReference type="EMBL" id="OVA08869.1"/>
    </source>
</evidence>
<name>A0A200QEG8_MACCD</name>
<dbReference type="InParanoid" id="A0A200QEG8"/>
<dbReference type="PROSITE" id="PS51658">
    <property type="entry name" value="BFN"/>
    <property type="match status" value="1"/>
</dbReference>
<dbReference type="GO" id="GO:0016567">
    <property type="term" value="P:protein ubiquitination"/>
    <property type="evidence" value="ECO:0007669"/>
    <property type="project" value="TreeGrafter"/>
</dbReference>
<dbReference type="InterPro" id="IPR003729">
    <property type="entry name" value="Bi_nuclease_dom"/>
</dbReference>
<dbReference type="Gene3D" id="3.10.690.10">
    <property type="entry name" value="Bifunctional nuclease domain"/>
    <property type="match status" value="1"/>
</dbReference>
<reference evidence="5 6" key="1">
    <citation type="journal article" date="2017" name="Mol. Plant">
        <title>The Genome of Medicinal Plant Macleaya cordata Provides New Insights into Benzylisoquinoline Alkaloids Metabolism.</title>
        <authorList>
            <person name="Liu X."/>
            <person name="Liu Y."/>
            <person name="Huang P."/>
            <person name="Ma Y."/>
            <person name="Qing Z."/>
            <person name="Tang Q."/>
            <person name="Cao H."/>
            <person name="Cheng P."/>
            <person name="Zheng Y."/>
            <person name="Yuan Z."/>
            <person name="Zhou Y."/>
            <person name="Liu J."/>
            <person name="Tang Z."/>
            <person name="Zhuo Y."/>
            <person name="Zhang Y."/>
            <person name="Yu L."/>
            <person name="Huang J."/>
            <person name="Yang P."/>
            <person name="Peng Q."/>
            <person name="Zhang J."/>
            <person name="Jiang W."/>
            <person name="Zhang Z."/>
            <person name="Lin K."/>
            <person name="Ro D.K."/>
            <person name="Chen X."/>
            <person name="Xiong X."/>
            <person name="Shang Y."/>
            <person name="Huang S."/>
            <person name="Zeng J."/>
        </authorList>
    </citation>
    <scope>NUCLEOTIDE SEQUENCE [LARGE SCALE GENOMIC DNA]</scope>
    <source>
        <strain evidence="6">cv. BLH2017</strain>
        <tissue evidence="5">Root</tissue>
    </source>
</reference>
<keyword evidence="6" id="KW-1185">Reference proteome</keyword>
<dbReference type="Pfam" id="PF02577">
    <property type="entry name" value="BFN_dom"/>
    <property type="match status" value="1"/>
</dbReference>
<dbReference type="InterPro" id="IPR036104">
    <property type="entry name" value="BFN_sf"/>
</dbReference>
<evidence type="ECO:0000313" key="6">
    <source>
        <dbReference type="Proteomes" id="UP000195402"/>
    </source>
</evidence>
<evidence type="ECO:0000256" key="2">
    <source>
        <dbReference type="ARBA" id="ARBA00022722"/>
    </source>
</evidence>
<dbReference type="AlphaFoldDB" id="A0A200QEG8"/>
<dbReference type="Proteomes" id="UP000195402">
    <property type="component" value="Unassembled WGS sequence"/>
</dbReference>
<proteinExistence type="inferred from homology"/>
<dbReference type="SUPFAM" id="SSF103256">
    <property type="entry name" value="Hypothetical protein TM0160"/>
    <property type="match status" value="1"/>
</dbReference>
<evidence type="ECO:0000256" key="3">
    <source>
        <dbReference type="ARBA" id="ARBA00025428"/>
    </source>
</evidence>
<dbReference type="GO" id="GO:0005634">
    <property type="term" value="C:nucleus"/>
    <property type="evidence" value="ECO:0007669"/>
    <property type="project" value="TreeGrafter"/>
</dbReference>
<comment type="similarity">
    <text evidence="1">Belongs to the bifunctional nuclease family.</text>
</comment>
<protein>
    <submittedName>
        <fullName evidence="5">Bifunctional nuclease domain</fullName>
    </submittedName>
</protein>
<sequence length="337" mass="38001">MFGVHLRVRAFPIFGISTDQTNADRSLFNSLTCSSSSSFSLQLGSRERKSHGIKSILISCKASPGNSRRRSGHGDDERHDEYIEASILISETIRHYQLHKHGFVEETKLSPFYAQAKDSRTNVSSIGHGFLRRFQSPTIFRKIACEGDLLLPIIVGESAIEKLLGASKEDENGDRPSLFQFVKHLVQKLGYEVEMAWITERVANTYYARIFFRKPGEKAILSVDARPSDAINVAKRFKVPVYVNKQIVSTDAIRIVYGARRGSNSKTAYDVYLDSATEGPDLLSEELDMVRNLNIAVKEERYKDAGIYIRPPIYLKVRVEITSETVTGSNRRMVCRA</sequence>
<keyword evidence="2" id="KW-0378">Hydrolase</keyword>
<evidence type="ECO:0000259" key="4">
    <source>
        <dbReference type="PROSITE" id="PS51658"/>
    </source>
</evidence>
<evidence type="ECO:0000256" key="1">
    <source>
        <dbReference type="ARBA" id="ARBA00009095"/>
    </source>
</evidence>
<dbReference type="OrthoDB" id="566255at2759"/>
<organism evidence="5 6">
    <name type="scientific">Macleaya cordata</name>
    <name type="common">Five-seeded plume-poppy</name>
    <name type="synonym">Bocconia cordata</name>
    <dbReference type="NCBI Taxonomy" id="56857"/>
    <lineage>
        <taxon>Eukaryota</taxon>
        <taxon>Viridiplantae</taxon>
        <taxon>Streptophyta</taxon>
        <taxon>Embryophyta</taxon>
        <taxon>Tracheophyta</taxon>
        <taxon>Spermatophyta</taxon>
        <taxon>Magnoliopsida</taxon>
        <taxon>Ranunculales</taxon>
        <taxon>Papaveraceae</taxon>
        <taxon>Papaveroideae</taxon>
        <taxon>Macleaya</taxon>
    </lineage>
</organism>
<dbReference type="OMA" id="ISCDAEY"/>
<accession>A0A200QEG8</accession>
<dbReference type="EMBL" id="MVGT01002240">
    <property type="protein sequence ID" value="OVA08869.1"/>
    <property type="molecule type" value="Genomic_DNA"/>
</dbReference>
<keyword evidence="2" id="KW-0540">Nuclease</keyword>
<dbReference type="PANTHER" id="PTHR15160">
    <property type="entry name" value="VON HIPPEL-LINDAU PROTEIN"/>
    <property type="match status" value="1"/>
</dbReference>
<comment type="function">
    <text evidence="3">Bifunctional nuclease with both RNase and DNase activities. Involved in basal defense response. Participates in abscisic acid-derived callose deposition following infection by a necrotrophic pathogen.</text>
</comment>
<dbReference type="STRING" id="56857.A0A200QEG8"/>
<gene>
    <name evidence="5" type="ORF">BVC80_8809g16</name>
</gene>
<dbReference type="GO" id="GO:0030891">
    <property type="term" value="C:VCB complex"/>
    <property type="evidence" value="ECO:0007669"/>
    <property type="project" value="TreeGrafter"/>
</dbReference>
<dbReference type="PANTHER" id="PTHR15160:SF1">
    <property type="entry name" value="VON HIPPEL-LINDAU DISEASE TUMOR SUPPRESSOR"/>
    <property type="match status" value="1"/>
</dbReference>
<comment type="caution">
    <text evidence="5">The sequence shown here is derived from an EMBL/GenBank/DDBJ whole genome shotgun (WGS) entry which is preliminary data.</text>
</comment>
<feature type="domain" description="BFN" evidence="4">
    <location>
        <begin position="118"/>
        <end position="255"/>
    </location>
</feature>
<dbReference type="GO" id="GO:0004518">
    <property type="term" value="F:nuclease activity"/>
    <property type="evidence" value="ECO:0007669"/>
    <property type="project" value="UniProtKB-UniRule"/>
</dbReference>